<feature type="signal peptide" evidence="1">
    <location>
        <begin position="1"/>
        <end position="24"/>
    </location>
</feature>
<keyword evidence="3" id="KW-1185">Reference proteome</keyword>
<sequence>MKTMPRVLLLTVTALAVSSCGAESAPIPSPEDARTAACRGYVLQIGDDDLTLLKGMRDDASYGTSNDYSEGLGQVHAAAVTAGLAAGLSDADFQLFRVLAESTGAVGRAGPDQADGVKAITAFDKAVNAVHRRCS</sequence>
<keyword evidence="1" id="KW-0732">Signal</keyword>
<reference evidence="2 3" key="1">
    <citation type="submission" date="2018-11" db="EMBL/GenBank/DDBJ databases">
        <authorList>
            <person name="Li F."/>
        </authorList>
    </citation>
    <scope>NUCLEOTIDE SEQUENCE [LARGE SCALE GENOMIC DNA]</scope>
    <source>
        <strain evidence="2 3">Gsoil 097</strain>
    </source>
</reference>
<comment type="caution">
    <text evidence="2">The sequence shown here is derived from an EMBL/GenBank/DDBJ whole genome shotgun (WGS) entry which is preliminary data.</text>
</comment>
<organism evidence="2 3">
    <name type="scientific">Nocardioides marmoriginsengisoli</name>
    <dbReference type="NCBI Taxonomy" id="661483"/>
    <lineage>
        <taxon>Bacteria</taxon>
        <taxon>Bacillati</taxon>
        <taxon>Actinomycetota</taxon>
        <taxon>Actinomycetes</taxon>
        <taxon>Propionibacteriales</taxon>
        <taxon>Nocardioidaceae</taxon>
        <taxon>Nocardioides</taxon>
    </lineage>
</organism>
<evidence type="ECO:0008006" key="4">
    <source>
        <dbReference type="Google" id="ProtNLM"/>
    </source>
</evidence>
<accession>A0A3N0CGK3</accession>
<evidence type="ECO:0000256" key="1">
    <source>
        <dbReference type="SAM" id="SignalP"/>
    </source>
</evidence>
<dbReference type="OrthoDB" id="9957851at2"/>
<feature type="chain" id="PRO_5018032943" description="DUF732 domain-containing protein" evidence="1">
    <location>
        <begin position="25"/>
        <end position="135"/>
    </location>
</feature>
<dbReference type="EMBL" id="RJSE01000007">
    <property type="protein sequence ID" value="RNL62590.1"/>
    <property type="molecule type" value="Genomic_DNA"/>
</dbReference>
<name>A0A3N0CGK3_9ACTN</name>
<dbReference type="PROSITE" id="PS51257">
    <property type="entry name" value="PROKAR_LIPOPROTEIN"/>
    <property type="match status" value="1"/>
</dbReference>
<dbReference type="RefSeq" id="WP_123227886.1">
    <property type="nucleotide sequence ID" value="NZ_RJSE01000007.1"/>
</dbReference>
<evidence type="ECO:0000313" key="3">
    <source>
        <dbReference type="Proteomes" id="UP000267128"/>
    </source>
</evidence>
<evidence type="ECO:0000313" key="2">
    <source>
        <dbReference type="EMBL" id="RNL62590.1"/>
    </source>
</evidence>
<protein>
    <recommendedName>
        <fullName evidence="4">DUF732 domain-containing protein</fullName>
    </recommendedName>
</protein>
<gene>
    <name evidence="2" type="ORF">EFK50_12570</name>
</gene>
<dbReference type="AlphaFoldDB" id="A0A3N0CGK3"/>
<proteinExistence type="predicted"/>
<dbReference type="Proteomes" id="UP000267128">
    <property type="component" value="Unassembled WGS sequence"/>
</dbReference>